<protein>
    <submittedName>
        <fullName evidence="1">17706_t:CDS:1</fullName>
    </submittedName>
</protein>
<evidence type="ECO:0000313" key="1">
    <source>
        <dbReference type="EMBL" id="CAI2187748.1"/>
    </source>
</evidence>
<sequence length="57" mass="6338">ILDSKIKILQDSKVKQSAALIQQNIADILSNLTTLISTSDTLIKKYFLQYTSINLLG</sequence>
<accession>A0A9W4X5D4</accession>
<keyword evidence="2" id="KW-1185">Reference proteome</keyword>
<gene>
    <name evidence="1" type="ORF">FWILDA_LOCUS13237</name>
</gene>
<dbReference type="AlphaFoldDB" id="A0A9W4X5D4"/>
<proteinExistence type="predicted"/>
<comment type="caution">
    <text evidence="1">The sequence shown here is derived from an EMBL/GenBank/DDBJ whole genome shotgun (WGS) entry which is preliminary data.</text>
</comment>
<feature type="non-terminal residue" evidence="1">
    <location>
        <position position="1"/>
    </location>
</feature>
<dbReference type="EMBL" id="CAMKVN010004797">
    <property type="protein sequence ID" value="CAI2187748.1"/>
    <property type="molecule type" value="Genomic_DNA"/>
</dbReference>
<name>A0A9W4X5D4_9GLOM</name>
<organism evidence="1 2">
    <name type="scientific">Funneliformis geosporum</name>
    <dbReference type="NCBI Taxonomy" id="1117311"/>
    <lineage>
        <taxon>Eukaryota</taxon>
        <taxon>Fungi</taxon>
        <taxon>Fungi incertae sedis</taxon>
        <taxon>Mucoromycota</taxon>
        <taxon>Glomeromycotina</taxon>
        <taxon>Glomeromycetes</taxon>
        <taxon>Glomerales</taxon>
        <taxon>Glomeraceae</taxon>
        <taxon>Funneliformis</taxon>
    </lineage>
</organism>
<evidence type="ECO:0000313" key="2">
    <source>
        <dbReference type="Proteomes" id="UP001153678"/>
    </source>
</evidence>
<dbReference type="Proteomes" id="UP001153678">
    <property type="component" value="Unassembled WGS sequence"/>
</dbReference>
<reference evidence="1" key="1">
    <citation type="submission" date="2022-08" db="EMBL/GenBank/DDBJ databases">
        <authorList>
            <person name="Kallberg Y."/>
            <person name="Tangrot J."/>
            <person name="Rosling A."/>
        </authorList>
    </citation>
    <scope>NUCLEOTIDE SEQUENCE</scope>
    <source>
        <strain evidence="1">Wild A</strain>
    </source>
</reference>